<evidence type="ECO:0000256" key="1">
    <source>
        <dbReference type="ARBA" id="ARBA00022729"/>
    </source>
</evidence>
<dbReference type="Proteomes" id="UP001247620">
    <property type="component" value="Unassembled WGS sequence"/>
</dbReference>
<evidence type="ECO:0000313" key="3">
    <source>
        <dbReference type="EMBL" id="MDR6940328.1"/>
    </source>
</evidence>
<accession>A0ABU1T4P8</accession>
<feature type="transmembrane region" description="Helical" evidence="2">
    <location>
        <begin position="100"/>
        <end position="121"/>
    </location>
</feature>
<keyword evidence="2" id="KW-0812">Transmembrane</keyword>
<feature type="transmembrane region" description="Helical" evidence="2">
    <location>
        <begin position="206"/>
        <end position="227"/>
    </location>
</feature>
<evidence type="ECO:0008006" key="5">
    <source>
        <dbReference type="Google" id="ProtNLM"/>
    </source>
</evidence>
<keyword evidence="2" id="KW-1133">Transmembrane helix</keyword>
<dbReference type="RefSeq" id="WP_310090819.1">
    <property type="nucleotide sequence ID" value="NZ_JAVDUU010000001.1"/>
</dbReference>
<gene>
    <name evidence="3" type="ORF">J2W55_000156</name>
</gene>
<dbReference type="InterPro" id="IPR050955">
    <property type="entry name" value="Plant_Biomass_Hydrol_Est"/>
</dbReference>
<reference evidence="3 4" key="1">
    <citation type="submission" date="2023-07" db="EMBL/GenBank/DDBJ databases">
        <title>Sorghum-associated microbial communities from plants grown in Nebraska, USA.</title>
        <authorList>
            <person name="Schachtman D."/>
        </authorList>
    </citation>
    <scope>NUCLEOTIDE SEQUENCE [LARGE SCALE GENOMIC DNA]</scope>
    <source>
        <strain evidence="3 4">3262</strain>
    </source>
</reference>
<comment type="caution">
    <text evidence="3">The sequence shown here is derived from an EMBL/GenBank/DDBJ whole genome shotgun (WGS) entry which is preliminary data.</text>
</comment>
<protein>
    <recommendedName>
        <fullName evidence="5">Peptidase</fullName>
    </recommendedName>
</protein>
<dbReference type="PANTHER" id="PTHR43037">
    <property type="entry name" value="UNNAMED PRODUCT-RELATED"/>
    <property type="match status" value="1"/>
</dbReference>
<feature type="transmembrane region" description="Helical" evidence="2">
    <location>
        <begin position="69"/>
        <end position="94"/>
    </location>
</feature>
<feature type="transmembrane region" description="Helical" evidence="2">
    <location>
        <begin position="133"/>
        <end position="152"/>
    </location>
</feature>
<evidence type="ECO:0000313" key="4">
    <source>
        <dbReference type="Proteomes" id="UP001247620"/>
    </source>
</evidence>
<dbReference type="PROSITE" id="PS51257">
    <property type="entry name" value="PROKAR_LIPOPROTEIN"/>
    <property type="match status" value="1"/>
</dbReference>
<dbReference type="PANTHER" id="PTHR43037:SF1">
    <property type="entry name" value="BLL1128 PROTEIN"/>
    <property type="match status" value="1"/>
</dbReference>
<name>A0ABU1T4P8_9SPHI</name>
<keyword evidence="2" id="KW-0472">Membrane</keyword>
<keyword evidence="4" id="KW-1185">Reference proteome</keyword>
<feature type="transmembrane region" description="Helical" evidence="2">
    <location>
        <begin position="40"/>
        <end position="62"/>
    </location>
</feature>
<dbReference type="SUPFAM" id="SSF53474">
    <property type="entry name" value="alpha/beta-Hydrolases"/>
    <property type="match status" value="1"/>
</dbReference>
<keyword evidence="1" id="KW-0732">Signal</keyword>
<sequence>MNKNHYSLLIFFFALTTACGLLQSLISFKIGAGIYTLDAIVLWVIGIGIISFAESVFLLKYFHYRKYWFAFYAASVALITNLCFLIVVCCVLISKQLVSYYKPVAIVYLCAGIIYAISLMFSGSRKTLWLKTAGVYGLVIGLILLSVVIRSTLPQPNTNILERITQWTSLAANLVPVLFILHLITEIKLLKTEEPDIPISERATEMFGLVKTLALIVTIGLGTVISYQCYSQIYWGKRNFENTKALARLFEARAFVNSKGDTLRYRLLKPLNYDPQKSYPLVVCLPYGGQPGTDTIRQIEGAAAAEILSTDINRKKYPAFIFVPNCPAGSGWGGVPNYPSVDTLVYKAINALDTAFSIDAKRRYVTGISRGGYGSWHFICTRPDMFAAAIPVCGGEDPELASKIVNVSVWAFHGAKDQNVPVSGSRGMIEGMKKAGLKPKYTEYPHEGHNIWYQVSITPGLWDWLFAQKRI</sequence>
<feature type="transmembrane region" description="Helical" evidence="2">
    <location>
        <begin position="164"/>
        <end position="185"/>
    </location>
</feature>
<organism evidence="3 4">
    <name type="scientific">Mucilaginibacter pocheonensis</name>
    <dbReference type="NCBI Taxonomy" id="398050"/>
    <lineage>
        <taxon>Bacteria</taxon>
        <taxon>Pseudomonadati</taxon>
        <taxon>Bacteroidota</taxon>
        <taxon>Sphingobacteriia</taxon>
        <taxon>Sphingobacteriales</taxon>
        <taxon>Sphingobacteriaceae</taxon>
        <taxon>Mucilaginibacter</taxon>
    </lineage>
</organism>
<dbReference type="EMBL" id="JAVDUU010000001">
    <property type="protein sequence ID" value="MDR6940328.1"/>
    <property type="molecule type" value="Genomic_DNA"/>
</dbReference>
<dbReference type="Gene3D" id="3.40.50.1820">
    <property type="entry name" value="alpha/beta hydrolase"/>
    <property type="match status" value="1"/>
</dbReference>
<dbReference type="InterPro" id="IPR029058">
    <property type="entry name" value="AB_hydrolase_fold"/>
</dbReference>
<proteinExistence type="predicted"/>
<evidence type="ECO:0000256" key="2">
    <source>
        <dbReference type="SAM" id="Phobius"/>
    </source>
</evidence>